<gene>
    <name evidence="2" type="ORF">FIA58_011320</name>
</gene>
<comment type="caution">
    <text evidence="2">The sequence shown here is derived from an EMBL/GenBank/DDBJ whole genome shotgun (WGS) entry which is preliminary data.</text>
</comment>
<evidence type="ECO:0000313" key="3">
    <source>
        <dbReference type="Proteomes" id="UP000817854"/>
    </source>
</evidence>
<evidence type="ECO:0008006" key="4">
    <source>
        <dbReference type="Google" id="ProtNLM"/>
    </source>
</evidence>
<proteinExistence type="predicted"/>
<feature type="region of interest" description="Disordered" evidence="1">
    <location>
        <begin position="32"/>
        <end position="74"/>
    </location>
</feature>
<dbReference type="InterPro" id="IPR011050">
    <property type="entry name" value="Pectin_lyase_fold/virulence"/>
</dbReference>
<keyword evidence="3" id="KW-1185">Reference proteome</keyword>
<evidence type="ECO:0000313" key="2">
    <source>
        <dbReference type="EMBL" id="NHN26268.1"/>
    </source>
</evidence>
<sequence length="374" mass="38849">MKTNLLTYSKISIYTLLFLFFISCSKDSPSEEQGIEVHNPLENPQDGPAAGNPNGNASIPAGAGPENISNPDVVVGDGTPESCTCDAVVNAVAQGGKITFNCGPNPVTIVMDRPAKVFNNANPDVVIDGGGLVTLSGGGTTRILYMNTCDQDLVWTTSHCQNQDHPRVTVQNITFADGNNMNSGASGGGGAIWARGGRLKVVNCRFFNNRCIGTGPDIGGGAIRAFSQYNSLPIYVVNTTFGGGAIYGNIGSNGGAISSIGTSWTIINSLFSHNKAIGNGGNPAQSGTPGGGSGGAIYNDGNEMTLTILGSLLEQNEVNSYGSSIFFVSNNHTGNIRIDNSTIRNNIGGSWYPVYPSISMHSDTPIAVTNSSIQ</sequence>
<reference evidence="2 3" key="2">
    <citation type="submission" date="2020-02" db="EMBL/GenBank/DDBJ databases">
        <title>Flavobacterium profundi sp. nov., isolated from a deep-sea seamount.</title>
        <authorList>
            <person name="Zhang D.-C."/>
        </authorList>
    </citation>
    <scope>NUCLEOTIDE SEQUENCE [LARGE SCALE GENOMIC DNA]</scope>
    <source>
        <strain evidence="2 3">EC11</strain>
    </source>
</reference>
<accession>A0ABX0IRW6</accession>
<dbReference type="RefSeq" id="WP_140962590.1">
    <property type="nucleotide sequence ID" value="NZ_VEVQ02000006.1"/>
</dbReference>
<dbReference type="Proteomes" id="UP000817854">
    <property type="component" value="Unassembled WGS sequence"/>
</dbReference>
<dbReference type="EMBL" id="VEVQ02000006">
    <property type="protein sequence ID" value="NHN26268.1"/>
    <property type="molecule type" value="Genomic_DNA"/>
</dbReference>
<dbReference type="SUPFAM" id="SSF51126">
    <property type="entry name" value="Pectin lyase-like"/>
    <property type="match status" value="1"/>
</dbReference>
<protein>
    <recommendedName>
        <fullName evidence="4">Right handed beta helix domain-containing protein</fullName>
    </recommendedName>
</protein>
<name>A0ABX0IRW6_9FLAO</name>
<evidence type="ECO:0000256" key="1">
    <source>
        <dbReference type="SAM" id="MobiDB-lite"/>
    </source>
</evidence>
<organism evidence="2 3">
    <name type="scientific">Flavobacterium jejuense</name>
    <dbReference type="NCBI Taxonomy" id="1544455"/>
    <lineage>
        <taxon>Bacteria</taxon>
        <taxon>Pseudomonadati</taxon>
        <taxon>Bacteroidota</taxon>
        <taxon>Flavobacteriia</taxon>
        <taxon>Flavobacteriales</taxon>
        <taxon>Flavobacteriaceae</taxon>
        <taxon>Flavobacterium</taxon>
    </lineage>
</organism>
<dbReference type="PROSITE" id="PS51257">
    <property type="entry name" value="PROKAR_LIPOPROTEIN"/>
    <property type="match status" value="1"/>
</dbReference>
<reference evidence="3" key="1">
    <citation type="submission" date="2019-05" db="EMBL/GenBank/DDBJ databases">
        <title>Flavobacterium profundi sp. nov., isolated from a deep-sea seamount.</title>
        <authorList>
            <person name="Zhang D.-C."/>
        </authorList>
    </citation>
    <scope>NUCLEOTIDE SEQUENCE [LARGE SCALE GENOMIC DNA]</scope>
    <source>
        <strain evidence="3">EC11</strain>
    </source>
</reference>